<dbReference type="Proteomes" id="UP001365405">
    <property type="component" value="Unassembled WGS sequence"/>
</dbReference>
<protein>
    <submittedName>
        <fullName evidence="2">GNAT family N-acetyltransferase</fullName>
        <ecNumber evidence="2">2.3.1.-</ecNumber>
    </submittedName>
</protein>
<evidence type="ECO:0000259" key="1">
    <source>
        <dbReference type="PROSITE" id="PS51186"/>
    </source>
</evidence>
<dbReference type="InterPro" id="IPR000182">
    <property type="entry name" value="GNAT_dom"/>
</dbReference>
<name>A0ABU9CIZ2_9BURK</name>
<keyword evidence="3" id="KW-1185">Reference proteome</keyword>
<dbReference type="RefSeq" id="WP_341411516.1">
    <property type="nucleotide sequence ID" value="NZ_JBBUTH010000008.1"/>
</dbReference>
<dbReference type="GO" id="GO:0016746">
    <property type="term" value="F:acyltransferase activity"/>
    <property type="evidence" value="ECO:0007669"/>
    <property type="project" value="UniProtKB-KW"/>
</dbReference>
<reference evidence="2 3" key="1">
    <citation type="submission" date="2024-04" db="EMBL/GenBank/DDBJ databases">
        <title>Novel species of the genus Ideonella isolated from streams.</title>
        <authorList>
            <person name="Lu H."/>
        </authorList>
    </citation>
    <scope>NUCLEOTIDE SEQUENCE [LARGE SCALE GENOMIC DNA]</scope>
    <source>
        <strain evidence="2 3">DXS22W</strain>
    </source>
</reference>
<dbReference type="PANTHER" id="PTHR43072">
    <property type="entry name" value="N-ACETYLTRANSFERASE"/>
    <property type="match status" value="1"/>
</dbReference>
<accession>A0ABU9CIZ2</accession>
<keyword evidence="2" id="KW-0012">Acyltransferase</keyword>
<feature type="domain" description="N-acetyltransferase" evidence="1">
    <location>
        <begin position="134"/>
        <end position="270"/>
    </location>
</feature>
<dbReference type="SUPFAM" id="SSF55729">
    <property type="entry name" value="Acyl-CoA N-acyltransferases (Nat)"/>
    <property type="match status" value="1"/>
</dbReference>
<dbReference type="Pfam" id="PF00583">
    <property type="entry name" value="Acetyltransf_1"/>
    <property type="match status" value="1"/>
</dbReference>
<keyword evidence="2" id="KW-0808">Transferase</keyword>
<evidence type="ECO:0000313" key="2">
    <source>
        <dbReference type="EMBL" id="MEK8051818.1"/>
    </source>
</evidence>
<sequence length="270" mass="28745">MRSRVTPATDFPPALLARVEDAGLNASAPPQQRWMDGWLVRFSPGKAKRARCINAVAPGVRLLADKLAASAALYQAQSLPWIFRITPFTQPADLDAQLAARGFVAEDDTRVMVCTDLAQAIAQAAAAPQPAVDMSWREIDPADYGPIVGAWRGTPPEGVRAHVERLRTTPVPYRAWIGCDATGELLAGGQTATEDGLVGLYDIFTAPAARGQGLATALCGALLAAAREGGAEAAYLQVDADNLAARRIYQRLGFADAYAYHYRTDTHAGG</sequence>
<dbReference type="Gene3D" id="3.40.630.30">
    <property type="match status" value="1"/>
</dbReference>
<dbReference type="EC" id="2.3.1.-" evidence="2"/>
<proteinExistence type="predicted"/>
<dbReference type="EMBL" id="JBBUTH010000008">
    <property type="protein sequence ID" value="MEK8051818.1"/>
    <property type="molecule type" value="Genomic_DNA"/>
</dbReference>
<gene>
    <name evidence="2" type="ORF">AACH10_16320</name>
</gene>
<dbReference type="PROSITE" id="PS51186">
    <property type="entry name" value="GNAT"/>
    <property type="match status" value="1"/>
</dbReference>
<dbReference type="InterPro" id="IPR016181">
    <property type="entry name" value="Acyl_CoA_acyltransferase"/>
</dbReference>
<organism evidence="2 3">
    <name type="scientific">Pseudaquabacterium inlustre</name>
    <dbReference type="NCBI Taxonomy" id="2984192"/>
    <lineage>
        <taxon>Bacteria</taxon>
        <taxon>Pseudomonadati</taxon>
        <taxon>Pseudomonadota</taxon>
        <taxon>Betaproteobacteria</taxon>
        <taxon>Burkholderiales</taxon>
        <taxon>Sphaerotilaceae</taxon>
        <taxon>Pseudaquabacterium</taxon>
    </lineage>
</organism>
<dbReference type="PANTHER" id="PTHR43072:SF60">
    <property type="entry name" value="L-2,4-DIAMINOBUTYRIC ACID ACETYLTRANSFERASE"/>
    <property type="match status" value="1"/>
</dbReference>
<evidence type="ECO:0000313" key="3">
    <source>
        <dbReference type="Proteomes" id="UP001365405"/>
    </source>
</evidence>
<comment type="caution">
    <text evidence="2">The sequence shown here is derived from an EMBL/GenBank/DDBJ whole genome shotgun (WGS) entry which is preliminary data.</text>
</comment>